<keyword evidence="1" id="KW-0472">Membrane</keyword>
<organism evidence="2 3">
    <name type="scientific">Alteribacillus iranensis</name>
    <dbReference type="NCBI Taxonomy" id="930128"/>
    <lineage>
        <taxon>Bacteria</taxon>
        <taxon>Bacillati</taxon>
        <taxon>Bacillota</taxon>
        <taxon>Bacilli</taxon>
        <taxon>Bacillales</taxon>
        <taxon>Bacillaceae</taxon>
        <taxon>Alteribacillus</taxon>
    </lineage>
</organism>
<accession>A0A1I2BRS3</accession>
<feature type="transmembrane region" description="Helical" evidence="1">
    <location>
        <begin position="7"/>
        <end position="25"/>
    </location>
</feature>
<dbReference type="STRING" id="930128.SAMN05192532_102472"/>
<sequence length="60" mass="6553">MAALKSGLAWVTGVVITMILISLWQGEDVRWGQTIAMSTGGFLTFLVIGAIRKTNRDDKN</sequence>
<proteinExistence type="predicted"/>
<gene>
    <name evidence="2" type="ORF">SAMN05192532_102472</name>
</gene>
<evidence type="ECO:0000313" key="3">
    <source>
        <dbReference type="Proteomes" id="UP000199516"/>
    </source>
</evidence>
<dbReference type="AlphaFoldDB" id="A0A1I2BRS3"/>
<keyword evidence="1" id="KW-0812">Transmembrane</keyword>
<dbReference type="OrthoDB" id="2973375at2"/>
<keyword evidence="1" id="KW-1133">Transmembrane helix</keyword>
<dbReference type="EMBL" id="FONT01000002">
    <property type="protein sequence ID" value="SFE58851.1"/>
    <property type="molecule type" value="Genomic_DNA"/>
</dbReference>
<evidence type="ECO:0000256" key="1">
    <source>
        <dbReference type="SAM" id="Phobius"/>
    </source>
</evidence>
<feature type="transmembrane region" description="Helical" evidence="1">
    <location>
        <begin position="31"/>
        <end position="51"/>
    </location>
</feature>
<reference evidence="2 3" key="1">
    <citation type="submission" date="2016-10" db="EMBL/GenBank/DDBJ databases">
        <authorList>
            <person name="de Groot N.N."/>
        </authorList>
    </citation>
    <scope>NUCLEOTIDE SEQUENCE [LARGE SCALE GENOMIC DNA]</scope>
    <source>
        <strain evidence="2 3">DSM 23995</strain>
    </source>
</reference>
<dbReference type="RefSeq" id="WP_091659083.1">
    <property type="nucleotide sequence ID" value="NZ_FONT01000002.1"/>
</dbReference>
<evidence type="ECO:0000313" key="2">
    <source>
        <dbReference type="EMBL" id="SFE58851.1"/>
    </source>
</evidence>
<name>A0A1I2BRS3_9BACI</name>
<protein>
    <submittedName>
        <fullName evidence="2">Uncharacterized protein</fullName>
    </submittedName>
</protein>
<dbReference type="Proteomes" id="UP000199516">
    <property type="component" value="Unassembled WGS sequence"/>
</dbReference>
<keyword evidence="3" id="KW-1185">Reference proteome</keyword>